<dbReference type="Gene3D" id="3.40.50.10090">
    <property type="match status" value="2"/>
</dbReference>
<comment type="function">
    <text evidence="6 9">Catalyzes cyclization of the linear tetrapyrrole, hydroxymethylbilane, to the macrocyclic uroporphyrinogen III.</text>
</comment>
<dbReference type="GO" id="GO:0004852">
    <property type="term" value="F:uroporphyrinogen-III synthase activity"/>
    <property type="evidence" value="ECO:0007669"/>
    <property type="project" value="UniProtKB-UniRule"/>
</dbReference>
<name>A0A7W4W769_9GAMM</name>
<proteinExistence type="inferred from homology"/>
<sequence>MAPGHADHSLKDWRVLVTRPASRADSLLDALQRRGARTLHVPLLTIDALTGADLEPARQRVLELDRYDALIFISVNAVEHGAELIESLWPQWPARQRCFAIGAATAGALHARGLRVEGGDDLSAGAMNSEALLAHPALQTLEHQKIAIVRGAGGRETLADTLTARGAQVDYIECYRRSPPTVEPKHFLQQLQEADINATIINSGESLENLTTLLPEQHPLFNKPVIVPSERVAAIAAKLGYAKAIPARNAGTDATVAALEAVPAPS</sequence>
<reference evidence="11 12" key="1">
    <citation type="submission" date="2020-08" db="EMBL/GenBank/DDBJ databases">
        <title>Genomic Encyclopedia of Type Strains, Phase III (KMG-III): the genomes of soil and plant-associated and newly described type strains.</title>
        <authorList>
            <person name="Whitman W."/>
        </authorList>
    </citation>
    <scope>NUCLEOTIDE SEQUENCE [LARGE SCALE GENOMIC DNA]</scope>
    <source>
        <strain evidence="11 12">CECT 8654</strain>
    </source>
</reference>
<comment type="catalytic activity">
    <reaction evidence="8 9">
        <text>hydroxymethylbilane = uroporphyrinogen III + H2O</text>
        <dbReference type="Rhea" id="RHEA:18965"/>
        <dbReference type="ChEBI" id="CHEBI:15377"/>
        <dbReference type="ChEBI" id="CHEBI:57308"/>
        <dbReference type="ChEBI" id="CHEBI:57845"/>
        <dbReference type="EC" id="4.2.1.75"/>
    </reaction>
</comment>
<dbReference type="CDD" id="cd06578">
    <property type="entry name" value="HemD"/>
    <property type="match status" value="1"/>
</dbReference>
<dbReference type="RefSeq" id="WP_183411540.1">
    <property type="nucleotide sequence ID" value="NZ_JACHWY010000003.1"/>
</dbReference>
<dbReference type="PANTHER" id="PTHR38042">
    <property type="entry name" value="UROPORPHYRINOGEN-III SYNTHASE, CHLOROPLASTIC"/>
    <property type="match status" value="1"/>
</dbReference>
<evidence type="ECO:0000313" key="12">
    <source>
        <dbReference type="Proteomes" id="UP000537130"/>
    </source>
</evidence>
<accession>A0A7W4W769</accession>
<evidence type="ECO:0000256" key="8">
    <source>
        <dbReference type="ARBA" id="ARBA00048617"/>
    </source>
</evidence>
<protein>
    <recommendedName>
        <fullName evidence="7 9">Uroporphyrinogen-III synthase</fullName>
        <ecNumber evidence="3 9">4.2.1.75</ecNumber>
    </recommendedName>
</protein>
<dbReference type="InterPro" id="IPR039793">
    <property type="entry name" value="UROS/Hem4"/>
</dbReference>
<organism evidence="11 12">
    <name type="scientific">Litorivivens lipolytica</name>
    <dbReference type="NCBI Taxonomy" id="1524264"/>
    <lineage>
        <taxon>Bacteria</taxon>
        <taxon>Pseudomonadati</taxon>
        <taxon>Pseudomonadota</taxon>
        <taxon>Gammaproteobacteria</taxon>
        <taxon>Litorivivens</taxon>
    </lineage>
</organism>
<evidence type="ECO:0000256" key="3">
    <source>
        <dbReference type="ARBA" id="ARBA00013109"/>
    </source>
</evidence>
<evidence type="ECO:0000256" key="2">
    <source>
        <dbReference type="ARBA" id="ARBA00008133"/>
    </source>
</evidence>
<keyword evidence="12" id="KW-1185">Reference proteome</keyword>
<feature type="domain" description="Tetrapyrrole biosynthesis uroporphyrinogen III synthase" evidence="10">
    <location>
        <begin position="27"/>
        <end position="254"/>
    </location>
</feature>
<dbReference type="UniPathway" id="UPA00251">
    <property type="reaction ID" value="UER00320"/>
</dbReference>
<evidence type="ECO:0000256" key="6">
    <source>
        <dbReference type="ARBA" id="ARBA00037589"/>
    </source>
</evidence>
<evidence type="ECO:0000256" key="1">
    <source>
        <dbReference type="ARBA" id="ARBA00004772"/>
    </source>
</evidence>
<evidence type="ECO:0000256" key="5">
    <source>
        <dbReference type="ARBA" id="ARBA00023244"/>
    </source>
</evidence>
<comment type="similarity">
    <text evidence="2 9">Belongs to the uroporphyrinogen-III synthase family.</text>
</comment>
<evidence type="ECO:0000256" key="4">
    <source>
        <dbReference type="ARBA" id="ARBA00023239"/>
    </source>
</evidence>
<gene>
    <name evidence="11" type="ORF">FHR99_003050</name>
</gene>
<dbReference type="SUPFAM" id="SSF69618">
    <property type="entry name" value="HemD-like"/>
    <property type="match status" value="1"/>
</dbReference>
<dbReference type="EMBL" id="JACHWY010000003">
    <property type="protein sequence ID" value="MBB3048776.1"/>
    <property type="molecule type" value="Genomic_DNA"/>
</dbReference>
<dbReference type="AlphaFoldDB" id="A0A7W4W769"/>
<evidence type="ECO:0000259" key="10">
    <source>
        <dbReference type="Pfam" id="PF02602"/>
    </source>
</evidence>
<comment type="pathway">
    <text evidence="1 9">Porphyrin-containing compound metabolism; protoporphyrin-IX biosynthesis; coproporphyrinogen-III from 5-aminolevulinate: step 3/4.</text>
</comment>
<dbReference type="Pfam" id="PF02602">
    <property type="entry name" value="HEM4"/>
    <property type="match status" value="1"/>
</dbReference>
<dbReference type="PANTHER" id="PTHR38042:SF1">
    <property type="entry name" value="UROPORPHYRINOGEN-III SYNTHASE, CHLOROPLASTIC"/>
    <property type="match status" value="1"/>
</dbReference>
<dbReference type="EC" id="4.2.1.75" evidence="3 9"/>
<dbReference type="GO" id="GO:0006780">
    <property type="term" value="P:uroporphyrinogen III biosynthetic process"/>
    <property type="evidence" value="ECO:0007669"/>
    <property type="project" value="UniProtKB-UniRule"/>
</dbReference>
<dbReference type="GO" id="GO:0006782">
    <property type="term" value="P:protoporphyrinogen IX biosynthetic process"/>
    <property type="evidence" value="ECO:0007669"/>
    <property type="project" value="UniProtKB-UniRule"/>
</dbReference>
<dbReference type="Proteomes" id="UP000537130">
    <property type="component" value="Unassembled WGS sequence"/>
</dbReference>
<dbReference type="InterPro" id="IPR036108">
    <property type="entry name" value="4pyrrol_syn_uPrphyn_synt_sf"/>
</dbReference>
<evidence type="ECO:0000256" key="9">
    <source>
        <dbReference type="RuleBase" id="RU366031"/>
    </source>
</evidence>
<evidence type="ECO:0000313" key="11">
    <source>
        <dbReference type="EMBL" id="MBB3048776.1"/>
    </source>
</evidence>
<evidence type="ECO:0000256" key="7">
    <source>
        <dbReference type="ARBA" id="ARBA00040167"/>
    </source>
</evidence>
<keyword evidence="5 9" id="KW-0627">Porphyrin biosynthesis</keyword>
<keyword evidence="4 9" id="KW-0456">Lyase</keyword>
<comment type="caution">
    <text evidence="11">The sequence shown here is derived from an EMBL/GenBank/DDBJ whole genome shotgun (WGS) entry which is preliminary data.</text>
</comment>
<dbReference type="InterPro" id="IPR003754">
    <property type="entry name" value="4pyrrol_synth_uPrphyn_synth"/>
</dbReference>